<keyword evidence="2" id="KW-0732">Signal</keyword>
<proteinExistence type="predicted"/>
<feature type="chain" id="PRO_5046167454" evidence="2">
    <location>
        <begin position="39"/>
        <end position="392"/>
    </location>
</feature>
<evidence type="ECO:0000256" key="1">
    <source>
        <dbReference type="SAM" id="MobiDB-lite"/>
    </source>
</evidence>
<gene>
    <name evidence="4" type="ORF">GHK86_12025</name>
</gene>
<feature type="region of interest" description="Disordered" evidence="1">
    <location>
        <begin position="160"/>
        <end position="179"/>
    </location>
</feature>
<dbReference type="EMBL" id="WJHE01000597">
    <property type="protein sequence ID" value="MST33443.1"/>
    <property type="molecule type" value="Genomic_DNA"/>
</dbReference>
<dbReference type="SMART" id="SM00710">
    <property type="entry name" value="PbH1"/>
    <property type="match status" value="6"/>
</dbReference>
<feature type="domain" description="Right handed beta helix" evidence="3">
    <location>
        <begin position="128"/>
        <end position="247"/>
    </location>
</feature>
<dbReference type="InterPro" id="IPR006626">
    <property type="entry name" value="PbH1"/>
</dbReference>
<feature type="signal peptide" evidence="2">
    <location>
        <begin position="1"/>
        <end position="38"/>
    </location>
</feature>
<organism evidence="4 5">
    <name type="scientific">Acidiferrimicrobium australe</name>
    <dbReference type="NCBI Taxonomy" id="2664430"/>
    <lineage>
        <taxon>Bacteria</taxon>
        <taxon>Bacillati</taxon>
        <taxon>Actinomycetota</taxon>
        <taxon>Acidimicrobiia</taxon>
        <taxon>Acidimicrobiales</taxon>
        <taxon>Acidimicrobiaceae</taxon>
        <taxon>Acidiferrimicrobium</taxon>
    </lineage>
</organism>
<accession>A0ABW9QYE6</accession>
<dbReference type="InterPro" id="IPR011050">
    <property type="entry name" value="Pectin_lyase_fold/virulence"/>
</dbReference>
<dbReference type="Pfam" id="PF13229">
    <property type="entry name" value="Beta_helix"/>
    <property type="match status" value="1"/>
</dbReference>
<dbReference type="InterPro" id="IPR006311">
    <property type="entry name" value="TAT_signal"/>
</dbReference>
<protein>
    <submittedName>
        <fullName evidence="4">DUF1565 domain-containing protein</fullName>
    </submittedName>
</protein>
<dbReference type="PROSITE" id="PS51318">
    <property type="entry name" value="TAT"/>
    <property type="match status" value="1"/>
</dbReference>
<evidence type="ECO:0000313" key="4">
    <source>
        <dbReference type="EMBL" id="MST33443.1"/>
    </source>
</evidence>
<comment type="caution">
    <text evidence="4">The sequence shown here is derived from an EMBL/GenBank/DDBJ whole genome shotgun (WGS) entry which is preliminary data.</text>
</comment>
<keyword evidence="5" id="KW-1185">Reference proteome</keyword>
<feature type="compositionally biased region" description="Polar residues" evidence="1">
    <location>
        <begin position="160"/>
        <end position="175"/>
    </location>
</feature>
<sequence>MKPTATRRRIISALAATTLMFGGAGVATVAATTATAAAAPTTVYVATTGHDSSTCGTSSAPCATIGQGVTNASAGDTVSVAAGTYNEQVVVPKTLMLVGHSAVVDPKGATTGSGTSMDAAAIEVLPAASGTTIQGFTVQGATGEGILVISARHVTIRGNHVSNNDIGTPSTTTYPECQPEGNVPGDCGEGIHLMSADLSTVIGNSITQNSGGVLVTDELGPAFGNLIAHNYVAANLFDCGITLPSHSTTAVGLGGRPVPSRGGVYGNRVLHNRIIGNGILGNGAGVLIAAAAPGGASYNNLVAGNVIYGNGAPGVTLHAHAPHQYISGNVIQGNLIGTNNVSGDPVAKVFATTGVLVYSAVPRVHVVVVIRHNVIIGNVHRIWTTPNVRVIH</sequence>
<dbReference type="InterPro" id="IPR012334">
    <property type="entry name" value="Pectin_lyas_fold"/>
</dbReference>
<dbReference type="InterPro" id="IPR039448">
    <property type="entry name" value="Beta_helix"/>
</dbReference>
<reference evidence="4 5" key="1">
    <citation type="submission" date="2019-11" db="EMBL/GenBank/DDBJ databases">
        <title>Acidiferrimicrobium australis gen. nov., sp. nov., an acidophilic and obligately heterotrophic, member of the Actinobacteria that catalyses dissimilatory oxido- reduction of iron isolated from metal-rich acidic water in Chile.</title>
        <authorList>
            <person name="Gonzalez D."/>
            <person name="Huber K."/>
            <person name="Hedrich S."/>
            <person name="Rojas-Villalobos C."/>
            <person name="Quatrini R."/>
            <person name="Dinamarca M.A."/>
            <person name="Schwarz A."/>
            <person name="Canales C."/>
            <person name="Nancucheo I."/>
        </authorList>
    </citation>
    <scope>NUCLEOTIDE SEQUENCE [LARGE SCALE GENOMIC DNA]</scope>
    <source>
        <strain evidence="4 5">USS-CCA1</strain>
    </source>
</reference>
<dbReference type="SUPFAM" id="SSF51126">
    <property type="entry name" value="Pectin lyase-like"/>
    <property type="match status" value="1"/>
</dbReference>
<dbReference type="Proteomes" id="UP000437736">
    <property type="component" value="Unassembled WGS sequence"/>
</dbReference>
<dbReference type="Gene3D" id="2.160.20.10">
    <property type="entry name" value="Single-stranded right-handed beta-helix, Pectin lyase-like"/>
    <property type="match status" value="1"/>
</dbReference>
<evidence type="ECO:0000313" key="5">
    <source>
        <dbReference type="Proteomes" id="UP000437736"/>
    </source>
</evidence>
<name>A0ABW9QYE6_9ACTN</name>
<evidence type="ECO:0000259" key="3">
    <source>
        <dbReference type="Pfam" id="PF13229"/>
    </source>
</evidence>
<evidence type="ECO:0000256" key="2">
    <source>
        <dbReference type="SAM" id="SignalP"/>
    </source>
</evidence>